<dbReference type="AlphaFoldDB" id="A0AAP0NDN1"/>
<evidence type="ECO:0000313" key="1">
    <source>
        <dbReference type="EMBL" id="KAK9271030.1"/>
    </source>
</evidence>
<name>A0AAP0NDN1_LIQFO</name>
<evidence type="ECO:0000313" key="2">
    <source>
        <dbReference type="Proteomes" id="UP001415857"/>
    </source>
</evidence>
<comment type="caution">
    <text evidence="1">The sequence shown here is derived from an EMBL/GenBank/DDBJ whole genome shotgun (WGS) entry which is preliminary data.</text>
</comment>
<gene>
    <name evidence="1" type="ORF">L1049_026619</name>
</gene>
<sequence>MGHMSCNDRMTCRRWHPSGGFRLRTRRNRLHIRFVHFISLLCRWKYLYEKAILLLKKGITRRSNKCSDSHYNNNSNLKRRRVLEAGGSIGGSTSYGPSSPFYSEAISECLEFIRREFGFAALEPLQIQDPPRRESDGGGGVKKEIQIAMVQIWFCSMLLDDGNIWVFFVLAETWEGKNAKRKPTEPAIAEAFAIEP</sequence>
<dbReference type="EMBL" id="JBBPBK010000014">
    <property type="protein sequence ID" value="KAK9271030.1"/>
    <property type="molecule type" value="Genomic_DNA"/>
</dbReference>
<reference evidence="1 2" key="1">
    <citation type="journal article" date="2024" name="Plant J.">
        <title>Genome sequences and population genomics reveal climatic adaptation and genomic divergence between two closely related sweetgum species.</title>
        <authorList>
            <person name="Xu W.Q."/>
            <person name="Ren C.Q."/>
            <person name="Zhang X.Y."/>
            <person name="Comes H.P."/>
            <person name="Liu X.H."/>
            <person name="Li Y.G."/>
            <person name="Kettle C.J."/>
            <person name="Jalonen R."/>
            <person name="Gaisberger H."/>
            <person name="Ma Y.Z."/>
            <person name="Qiu Y.X."/>
        </authorList>
    </citation>
    <scope>NUCLEOTIDE SEQUENCE [LARGE SCALE GENOMIC DNA]</scope>
    <source>
        <strain evidence="1">Hangzhou</strain>
    </source>
</reference>
<accession>A0AAP0NDN1</accession>
<dbReference type="Proteomes" id="UP001415857">
    <property type="component" value="Unassembled WGS sequence"/>
</dbReference>
<organism evidence="1 2">
    <name type="scientific">Liquidambar formosana</name>
    <name type="common">Formosan gum</name>
    <dbReference type="NCBI Taxonomy" id="63359"/>
    <lineage>
        <taxon>Eukaryota</taxon>
        <taxon>Viridiplantae</taxon>
        <taxon>Streptophyta</taxon>
        <taxon>Embryophyta</taxon>
        <taxon>Tracheophyta</taxon>
        <taxon>Spermatophyta</taxon>
        <taxon>Magnoliopsida</taxon>
        <taxon>eudicotyledons</taxon>
        <taxon>Gunneridae</taxon>
        <taxon>Pentapetalae</taxon>
        <taxon>Saxifragales</taxon>
        <taxon>Altingiaceae</taxon>
        <taxon>Liquidambar</taxon>
    </lineage>
</organism>
<keyword evidence="2" id="KW-1185">Reference proteome</keyword>
<protein>
    <submittedName>
        <fullName evidence="1">Uncharacterized protein</fullName>
    </submittedName>
</protein>
<dbReference type="PANTHER" id="PTHR34996">
    <property type="entry name" value="OS06G0327400 PROTEIN"/>
    <property type="match status" value="1"/>
</dbReference>
<proteinExistence type="predicted"/>
<dbReference type="PANTHER" id="PTHR34996:SF3">
    <property type="entry name" value="OS06G0327400 PROTEIN"/>
    <property type="match status" value="1"/>
</dbReference>